<feature type="compositionally biased region" description="Polar residues" evidence="1">
    <location>
        <begin position="403"/>
        <end position="433"/>
    </location>
</feature>
<evidence type="ECO:0000313" key="3">
    <source>
        <dbReference type="Proteomes" id="UP000193144"/>
    </source>
</evidence>
<organism evidence="2 3">
    <name type="scientific">Clohesyomyces aquaticus</name>
    <dbReference type="NCBI Taxonomy" id="1231657"/>
    <lineage>
        <taxon>Eukaryota</taxon>
        <taxon>Fungi</taxon>
        <taxon>Dikarya</taxon>
        <taxon>Ascomycota</taxon>
        <taxon>Pezizomycotina</taxon>
        <taxon>Dothideomycetes</taxon>
        <taxon>Pleosporomycetidae</taxon>
        <taxon>Pleosporales</taxon>
        <taxon>Lindgomycetaceae</taxon>
        <taxon>Clohesyomyces</taxon>
    </lineage>
</organism>
<comment type="caution">
    <text evidence="2">The sequence shown here is derived from an EMBL/GenBank/DDBJ whole genome shotgun (WGS) entry which is preliminary data.</text>
</comment>
<gene>
    <name evidence="2" type="ORF">BCR34DRAFT_571114</name>
</gene>
<evidence type="ECO:0000313" key="2">
    <source>
        <dbReference type="EMBL" id="ORY06773.1"/>
    </source>
</evidence>
<protein>
    <submittedName>
        <fullName evidence="2">Uncharacterized protein</fullName>
    </submittedName>
</protein>
<dbReference type="Proteomes" id="UP000193144">
    <property type="component" value="Unassembled WGS sequence"/>
</dbReference>
<evidence type="ECO:0000256" key="1">
    <source>
        <dbReference type="SAM" id="MobiDB-lite"/>
    </source>
</evidence>
<feature type="compositionally biased region" description="Polar residues" evidence="1">
    <location>
        <begin position="67"/>
        <end position="79"/>
    </location>
</feature>
<feature type="region of interest" description="Disordered" evidence="1">
    <location>
        <begin position="29"/>
        <end position="100"/>
    </location>
</feature>
<name>A0A1Y1Z931_9PLEO</name>
<feature type="compositionally biased region" description="Polar residues" evidence="1">
    <location>
        <begin position="314"/>
        <end position="324"/>
    </location>
</feature>
<sequence>MDALVEPLTAEVAAIVLKLANSSNMVVAPSPAKVKDESERRAPSIAPHVSPDPKASSIPSVAVSHSAVPTTPQSKTVQSARGLLTPESESAAMTQSSSRSKLLSHSFEQFSPAYTASKRDTRGTVHESNAQLLGINSSPTPSSTPIYVPTAHPMMLNNELHIEAGGWAGYLDSYRYTAAEAADLARWLCKMRSDGYQEVLSEPSFPPASDSKEAASPSQKIREKLATCILGDSSPKLAASNGAPSPDSLIPEISALPLPKLGIPTRVARGTEDCFGLPPFGAYISLPSSRPLRAPLTPPPSPEHTSVAPEPASYTGTLAPTNRSPEAENGTGEGSTESPSSNSSGGEISSGAADEHNNDLLMEDEPQPPIQETELENGSSSVELDDEMSDVNDSAPNVHDEQASSGPVQEIVTQEPVQELDSNMTDTLASDQASDPPVAPQDTELGENNDNMANDAPPPSVPGQTSSIREDEMTNVPETPAQISANEQSPGHALSSLVLPIPVDAQHEFLDPEMDIENNDVAATAATAEDQVEQEFQTLFNALQRQKPSEAQEPKIEDQVQDGPVMLANKNALSELKPAPSAERLKPMEQLIAQCNDRCLRKVGNHEFTLSPDQITSIVPYLIGRKRGEWKKVERDLQIFLQNPIQDWVRCVLFYKAEMHARTFFPAEYRSIGVAGSEKLLEANGFNRIFELRNLYMALSVTNIESIVKSLPKKNGDIYKGDIFLTREHIAEWAIEAERVTLSFAWKTVGESSDEFRKHYSQRRNSTFAKANDPKYLMLLIGKAINIMRAESKSKKRHLLDDPTDSPAATRVKLIELTAPASRQFED</sequence>
<dbReference type="AlphaFoldDB" id="A0A1Y1Z931"/>
<feature type="compositionally biased region" description="Basic and acidic residues" evidence="1">
    <location>
        <begin position="33"/>
        <end position="42"/>
    </location>
</feature>
<feature type="region of interest" description="Disordered" evidence="1">
    <location>
        <begin position="291"/>
        <end position="472"/>
    </location>
</feature>
<reference evidence="2 3" key="1">
    <citation type="submission" date="2016-07" db="EMBL/GenBank/DDBJ databases">
        <title>Pervasive Adenine N6-methylation of Active Genes in Fungi.</title>
        <authorList>
            <consortium name="DOE Joint Genome Institute"/>
            <person name="Mondo S.J."/>
            <person name="Dannebaum R.O."/>
            <person name="Kuo R.C."/>
            <person name="Labutti K."/>
            <person name="Haridas S."/>
            <person name="Kuo A."/>
            <person name="Salamov A."/>
            <person name="Ahrendt S.R."/>
            <person name="Lipzen A."/>
            <person name="Sullivan W."/>
            <person name="Andreopoulos W.B."/>
            <person name="Clum A."/>
            <person name="Lindquist E."/>
            <person name="Daum C."/>
            <person name="Ramamoorthy G.K."/>
            <person name="Gryganskyi A."/>
            <person name="Culley D."/>
            <person name="Magnuson J.K."/>
            <person name="James T.Y."/>
            <person name="O'Malley M.A."/>
            <person name="Stajich J.E."/>
            <person name="Spatafora J.W."/>
            <person name="Visel A."/>
            <person name="Grigoriev I.V."/>
        </authorList>
    </citation>
    <scope>NUCLEOTIDE SEQUENCE [LARGE SCALE GENOMIC DNA]</scope>
    <source>
        <strain evidence="2 3">CBS 115471</strain>
    </source>
</reference>
<proteinExistence type="predicted"/>
<feature type="compositionally biased region" description="Low complexity" evidence="1">
    <location>
        <begin position="327"/>
        <end position="352"/>
    </location>
</feature>
<accession>A0A1Y1Z931</accession>
<keyword evidence="3" id="KW-1185">Reference proteome</keyword>
<dbReference type="EMBL" id="MCFA01000114">
    <property type="protein sequence ID" value="ORY06773.1"/>
    <property type="molecule type" value="Genomic_DNA"/>
</dbReference>